<keyword evidence="1" id="KW-0808">Transferase</keyword>
<dbReference type="EMBL" id="JACNEP010000004">
    <property type="protein sequence ID" value="MBC3765628.1"/>
    <property type="molecule type" value="Genomic_DNA"/>
</dbReference>
<dbReference type="AlphaFoldDB" id="A0A8J6IUD5"/>
<comment type="caution">
    <text evidence="4">The sequence shown here is derived from an EMBL/GenBank/DDBJ whole genome shotgun (WGS) entry which is preliminary data.</text>
</comment>
<dbReference type="InterPro" id="IPR000182">
    <property type="entry name" value="GNAT_dom"/>
</dbReference>
<dbReference type="InterPro" id="IPR050832">
    <property type="entry name" value="Bact_Acetyltransf"/>
</dbReference>
<proteinExistence type="predicted"/>
<protein>
    <submittedName>
        <fullName evidence="4">GNAT family N-acetyltransferase</fullName>
    </submittedName>
</protein>
<dbReference type="PANTHER" id="PTHR43877:SF5">
    <property type="entry name" value="BLL8307 PROTEIN"/>
    <property type="match status" value="1"/>
</dbReference>
<accession>A0A8J6IUD5</accession>
<evidence type="ECO:0000256" key="1">
    <source>
        <dbReference type="ARBA" id="ARBA00022679"/>
    </source>
</evidence>
<name>A0A8J6IUD5_9ALTE</name>
<dbReference type="SUPFAM" id="SSF55729">
    <property type="entry name" value="Acyl-CoA N-acyltransferases (Nat)"/>
    <property type="match status" value="1"/>
</dbReference>
<dbReference type="GO" id="GO:0016747">
    <property type="term" value="F:acyltransferase activity, transferring groups other than amino-acyl groups"/>
    <property type="evidence" value="ECO:0007669"/>
    <property type="project" value="InterPro"/>
</dbReference>
<evidence type="ECO:0000256" key="2">
    <source>
        <dbReference type="ARBA" id="ARBA00023315"/>
    </source>
</evidence>
<evidence type="ECO:0000313" key="4">
    <source>
        <dbReference type="EMBL" id="MBC3765628.1"/>
    </source>
</evidence>
<evidence type="ECO:0000259" key="3">
    <source>
        <dbReference type="PROSITE" id="PS51186"/>
    </source>
</evidence>
<keyword evidence="2" id="KW-0012">Acyltransferase</keyword>
<dbReference type="PANTHER" id="PTHR43877">
    <property type="entry name" value="AMINOALKYLPHOSPHONATE N-ACETYLTRANSFERASE-RELATED-RELATED"/>
    <property type="match status" value="1"/>
</dbReference>
<evidence type="ECO:0000313" key="5">
    <source>
        <dbReference type="Proteomes" id="UP000601768"/>
    </source>
</evidence>
<reference evidence="4" key="1">
    <citation type="journal article" date="2018" name="Int. J. Syst. Evol. Microbiol.">
        <title>Neptunicella marina gen. nov., sp. nov., isolated from surface seawater.</title>
        <authorList>
            <person name="Liu X."/>
            <person name="Lai Q."/>
            <person name="Du Y."/>
            <person name="Zhang X."/>
            <person name="Liu Z."/>
            <person name="Sun F."/>
            <person name="Shao Z."/>
        </authorList>
    </citation>
    <scope>NUCLEOTIDE SEQUENCE</scope>
    <source>
        <strain evidence="4">S27-2</strain>
    </source>
</reference>
<dbReference type="PROSITE" id="PS51186">
    <property type="entry name" value="GNAT"/>
    <property type="match status" value="1"/>
</dbReference>
<keyword evidence="5" id="KW-1185">Reference proteome</keyword>
<gene>
    <name evidence="4" type="ORF">H8B19_07050</name>
</gene>
<dbReference type="InterPro" id="IPR016181">
    <property type="entry name" value="Acyl_CoA_acyltransferase"/>
</dbReference>
<organism evidence="4 5">
    <name type="scientific">Neptunicella marina</name>
    <dbReference type="NCBI Taxonomy" id="2125989"/>
    <lineage>
        <taxon>Bacteria</taxon>
        <taxon>Pseudomonadati</taxon>
        <taxon>Pseudomonadota</taxon>
        <taxon>Gammaproteobacteria</taxon>
        <taxon>Alteromonadales</taxon>
        <taxon>Alteromonadaceae</taxon>
        <taxon>Neptunicella</taxon>
    </lineage>
</organism>
<reference evidence="4" key="2">
    <citation type="submission" date="2020-08" db="EMBL/GenBank/DDBJ databases">
        <authorList>
            <person name="Lai Q."/>
        </authorList>
    </citation>
    <scope>NUCLEOTIDE SEQUENCE</scope>
    <source>
        <strain evidence="4">S27-2</strain>
    </source>
</reference>
<dbReference type="Proteomes" id="UP000601768">
    <property type="component" value="Unassembled WGS sequence"/>
</dbReference>
<feature type="domain" description="N-acetyltransferase" evidence="3">
    <location>
        <begin position="1"/>
        <end position="128"/>
    </location>
</feature>
<dbReference type="Pfam" id="PF00583">
    <property type="entry name" value="Acetyltransf_1"/>
    <property type="match status" value="1"/>
</dbReference>
<sequence length="128" mass="14531">MHKYSPAESVHALGHQSLRDPAITFWAARINNQLAACGAIKQLSSTAAEIKSMKTHPDYLRQGIAEKILIKIIEEAQRRDYCSLYLETGSHEAFIPAIKLYKKYGFTDCEPFADYKPDPYSLFMCKTL</sequence>
<dbReference type="CDD" id="cd04301">
    <property type="entry name" value="NAT_SF"/>
    <property type="match status" value="1"/>
</dbReference>
<dbReference type="Gene3D" id="3.40.630.30">
    <property type="match status" value="1"/>
</dbReference>